<reference evidence="2 3" key="1">
    <citation type="submission" date="2012-04" db="EMBL/GenBank/DDBJ databases">
        <title>The Genome Sequence of Saprolegnia declina VS20.</title>
        <authorList>
            <consortium name="The Broad Institute Genome Sequencing Platform"/>
            <person name="Russ C."/>
            <person name="Nusbaum C."/>
            <person name="Tyler B."/>
            <person name="van West P."/>
            <person name="Dieguez-Uribeondo J."/>
            <person name="de Bruijn I."/>
            <person name="Tripathy S."/>
            <person name="Jiang R."/>
            <person name="Young S.K."/>
            <person name="Zeng Q."/>
            <person name="Gargeya S."/>
            <person name="Fitzgerald M."/>
            <person name="Haas B."/>
            <person name="Abouelleil A."/>
            <person name="Alvarado L."/>
            <person name="Arachchi H.M."/>
            <person name="Berlin A."/>
            <person name="Chapman S.B."/>
            <person name="Goldberg J."/>
            <person name="Griggs A."/>
            <person name="Gujja S."/>
            <person name="Hansen M."/>
            <person name="Howarth C."/>
            <person name="Imamovic A."/>
            <person name="Larimer J."/>
            <person name="McCowen C."/>
            <person name="Montmayeur A."/>
            <person name="Murphy C."/>
            <person name="Neiman D."/>
            <person name="Pearson M."/>
            <person name="Priest M."/>
            <person name="Roberts A."/>
            <person name="Saif S."/>
            <person name="Shea T."/>
            <person name="Sisk P."/>
            <person name="Sykes S."/>
            <person name="Wortman J."/>
            <person name="Nusbaum C."/>
            <person name="Birren B."/>
        </authorList>
    </citation>
    <scope>NUCLEOTIDE SEQUENCE [LARGE SCALE GENOMIC DNA]</scope>
    <source>
        <strain evidence="2 3">VS20</strain>
    </source>
</reference>
<protein>
    <submittedName>
        <fullName evidence="2">Uncharacterized protein</fullName>
    </submittedName>
</protein>
<feature type="region of interest" description="Disordered" evidence="1">
    <location>
        <begin position="419"/>
        <end position="450"/>
    </location>
</feature>
<accession>T0S1P3</accession>
<keyword evidence="3" id="KW-1185">Reference proteome</keyword>
<dbReference type="InterPro" id="IPR036770">
    <property type="entry name" value="Ankyrin_rpt-contain_sf"/>
</dbReference>
<dbReference type="RefSeq" id="XP_008610019.1">
    <property type="nucleotide sequence ID" value="XM_008611797.1"/>
</dbReference>
<evidence type="ECO:0000313" key="2">
    <source>
        <dbReference type="EMBL" id="EQC36597.1"/>
    </source>
</evidence>
<feature type="compositionally biased region" description="Polar residues" evidence="1">
    <location>
        <begin position="430"/>
        <end position="441"/>
    </location>
</feature>
<dbReference type="GeneID" id="19946768"/>
<dbReference type="SUPFAM" id="SSF48403">
    <property type="entry name" value="Ankyrin repeat"/>
    <property type="match status" value="1"/>
</dbReference>
<dbReference type="AlphaFoldDB" id="T0S1P3"/>
<name>T0S1P3_SAPDV</name>
<organism evidence="2 3">
    <name type="scientific">Saprolegnia diclina (strain VS20)</name>
    <dbReference type="NCBI Taxonomy" id="1156394"/>
    <lineage>
        <taxon>Eukaryota</taxon>
        <taxon>Sar</taxon>
        <taxon>Stramenopiles</taxon>
        <taxon>Oomycota</taxon>
        <taxon>Saprolegniomycetes</taxon>
        <taxon>Saprolegniales</taxon>
        <taxon>Saprolegniaceae</taxon>
        <taxon>Saprolegnia</taxon>
    </lineage>
</organism>
<dbReference type="InParanoid" id="T0S1P3"/>
<dbReference type="Gene3D" id="1.25.40.20">
    <property type="entry name" value="Ankyrin repeat-containing domain"/>
    <property type="match status" value="1"/>
</dbReference>
<sequence length="450" mass="49227">MVTPNDARARTLPLPDDEELVPSPGLRFDAFAITNASQSTTFFKTGCAVCPDASLSLHATPGRIRCTLPNGFWTSLDVTTILDFTSDVALSNLHLVQCMYLGDRVQVESLAFGPVQANVATSWTRKRMNPFYFATPSAMTSPARSDVFYFNEKNALVGHHRLLLGSVLTPDNHYKNQLVDHVVLRERASIRTTLHKVVIVPSLYKYNRDVLLDAIDDGADDIVRLLVDHGADIKGVCSDRLLARALDQSDVETAIYALKHGADVQSRIELARMVLAGNDAMLEVLVNAGAYLGDPCDLHKYIRCGRRCPPTEAPLVAAYTSNQPRMAQLLLDLHAPIDVAQKAAPRNCLLALCLPHLTDECARRWHILQLLERGAATMMHKPNQDGMTPYELATAMGATTIRKSFDLYTKSSAAKLADDGPVDDNCASPAGSSALSYTYDSDASDDVLDQ</sequence>
<dbReference type="VEuPathDB" id="FungiDB:SDRG_06041"/>
<evidence type="ECO:0000256" key="1">
    <source>
        <dbReference type="SAM" id="MobiDB-lite"/>
    </source>
</evidence>
<dbReference type="Proteomes" id="UP000030762">
    <property type="component" value="Unassembled WGS sequence"/>
</dbReference>
<evidence type="ECO:0000313" key="3">
    <source>
        <dbReference type="Proteomes" id="UP000030762"/>
    </source>
</evidence>
<gene>
    <name evidence="2" type="ORF">SDRG_06041</name>
</gene>
<dbReference type="EMBL" id="JH767147">
    <property type="protein sequence ID" value="EQC36597.1"/>
    <property type="molecule type" value="Genomic_DNA"/>
</dbReference>
<proteinExistence type="predicted"/>